<dbReference type="AlphaFoldDB" id="S2KM74"/>
<feature type="transmembrane region" description="Helical" evidence="1">
    <location>
        <begin position="12"/>
        <end position="34"/>
    </location>
</feature>
<protein>
    <submittedName>
        <fullName evidence="2">Uncharacterized protein</fullName>
    </submittedName>
</protein>
<reference evidence="2 3" key="1">
    <citation type="journal article" date="2013" name="Genome Announc.">
        <title>Draft genome sequence of the moderately halophilic gammaproteobacterium Halomonas anticariensis FP35.</title>
        <authorList>
            <person name="Tahrioui A."/>
            <person name="Quesada E."/>
            <person name="Llamas I."/>
        </authorList>
    </citation>
    <scope>NUCLEOTIDE SEQUENCE [LARGE SCALE GENOMIC DNA]</scope>
    <source>
        <strain evidence="3">DSM 16096 / CECT 5854 / LMG 22089 / FP35</strain>
    </source>
</reference>
<proteinExistence type="predicted"/>
<accession>S2KM74</accession>
<keyword evidence="1" id="KW-1133">Transmembrane helix</keyword>
<dbReference type="Proteomes" id="UP000014463">
    <property type="component" value="Unassembled WGS sequence"/>
</dbReference>
<dbReference type="EMBL" id="ASTJ01000022">
    <property type="protein sequence ID" value="EPC03025.1"/>
    <property type="molecule type" value="Genomic_DNA"/>
</dbReference>
<evidence type="ECO:0000313" key="2">
    <source>
        <dbReference type="EMBL" id="EPC03025.1"/>
    </source>
</evidence>
<keyword evidence="1" id="KW-0472">Membrane</keyword>
<feature type="transmembrane region" description="Helical" evidence="1">
    <location>
        <begin position="86"/>
        <end position="103"/>
    </location>
</feature>
<gene>
    <name evidence="2" type="ORF">L861_22205</name>
</gene>
<evidence type="ECO:0000256" key="1">
    <source>
        <dbReference type="SAM" id="Phobius"/>
    </source>
</evidence>
<evidence type="ECO:0000313" key="3">
    <source>
        <dbReference type="Proteomes" id="UP000014463"/>
    </source>
</evidence>
<sequence>MSKVNFIWPSKFIGVRVRAFVLVFLISLPLLAWGARVMLDLRYENVASRFLIFPLLIYYFYAFLFDKHIHSPMGMVEFSCHNEGKQWVRFCFFVIFLLIFALLI</sequence>
<comment type="caution">
    <text evidence="2">The sequence shown here is derived from an EMBL/GenBank/DDBJ whole genome shotgun (WGS) entry which is preliminary data.</text>
</comment>
<keyword evidence="3" id="KW-1185">Reference proteome</keyword>
<name>S2KM74_LITA3</name>
<dbReference type="STRING" id="1121939.L861_22205"/>
<feature type="transmembrane region" description="Helical" evidence="1">
    <location>
        <begin position="46"/>
        <end position="65"/>
    </location>
</feature>
<organism evidence="2 3">
    <name type="scientific">Litchfieldella anticariensis (strain DSM 16096 / CECT 5854 / CIP 108499 / LMG 22089 / FP35)</name>
    <name type="common">Halomonas anticariensis</name>
    <dbReference type="NCBI Taxonomy" id="1121939"/>
    <lineage>
        <taxon>Bacteria</taxon>
        <taxon>Pseudomonadati</taxon>
        <taxon>Pseudomonadota</taxon>
        <taxon>Gammaproteobacteria</taxon>
        <taxon>Oceanospirillales</taxon>
        <taxon>Halomonadaceae</taxon>
        <taxon>Litchfieldella</taxon>
    </lineage>
</organism>
<keyword evidence="1" id="KW-0812">Transmembrane</keyword>